<keyword evidence="2" id="KW-1185">Reference proteome</keyword>
<organism evidence="1 2">
    <name type="scientific">Vibrio hangzhouensis</name>
    <dbReference type="NCBI Taxonomy" id="462991"/>
    <lineage>
        <taxon>Bacteria</taxon>
        <taxon>Pseudomonadati</taxon>
        <taxon>Pseudomonadota</taxon>
        <taxon>Gammaproteobacteria</taxon>
        <taxon>Vibrionales</taxon>
        <taxon>Vibrionaceae</taxon>
        <taxon>Vibrio</taxon>
    </lineage>
</organism>
<sequence>MKLPDLNRKICLFSVDQNEIVSTSTPLSTLIPQPEYIPVIEDLIACLTTGFRTNLHSVYVYGSVAQGRAIPNVSNLDVVVVTREPCKDSQSSLFNTINWRFQREFAFVRGLSIRTALVAEVASLEALFTWGFLLKQCCVNVMGDDLAECFGEYVPSWEIAKQWNMDIGQTALEHRQQVALANSQQEMLVSQRQMAKKLLRASYGLVMHKTRRWLDDPVACGQQFLTVYPERAQTIERLEILLGTRAIPKRSVVALVDEFGPWLAKEYQKLEFKIG</sequence>
<dbReference type="InterPro" id="IPR043519">
    <property type="entry name" value="NT_sf"/>
</dbReference>
<dbReference type="AlphaFoldDB" id="A0A1H5Z4T9"/>
<dbReference type="SUPFAM" id="SSF81301">
    <property type="entry name" value="Nucleotidyltransferase"/>
    <property type="match status" value="1"/>
</dbReference>
<dbReference type="Gene3D" id="3.30.460.10">
    <property type="entry name" value="Beta Polymerase, domain 2"/>
    <property type="match status" value="1"/>
</dbReference>
<dbReference type="CDD" id="cd05403">
    <property type="entry name" value="NT_KNTase_like"/>
    <property type="match status" value="1"/>
</dbReference>
<reference evidence="2" key="1">
    <citation type="submission" date="2016-10" db="EMBL/GenBank/DDBJ databases">
        <authorList>
            <person name="Varghese N."/>
            <person name="Submissions S."/>
        </authorList>
    </citation>
    <scope>NUCLEOTIDE SEQUENCE [LARGE SCALE GENOMIC DNA]</scope>
    <source>
        <strain evidence="2">CGMCC 1.7062</strain>
    </source>
</reference>
<dbReference type="Proteomes" id="UP000236721">
    <property type="component" value="Unassembled WGS sequence"/>
</dbReference>
<accession>A0A1H5Z4T9</accession>
<evidence type="ECO:0000313" key="1">
    <source>
        <dbReference type="EMBL" id="SEG30376.1"/>
    </source>
</evidence>
<gene>
    <name evidence="1" type="ORF">SAMN04488244_110144</name>
</gene>
<name>A0A1H5Z4T9_9VIBR</name>
<dbReference type="EMBL" id="FNVG01000010">
    <property type="protein sequence ID" value="SEG30376.1"/>
    <property type="molecule type" value="Genomic_DNA"/>
</dbReference>
<protein>
    <recommendedName>
        <fullName evidence="3">Nucleotidyltransferase domain-containing protein</fullName>
    </recommendedName>
</protein>
<proteinExistence type="predicted"/>
<evidence type="ECO:0008006" key="3">
    <source>
        <dbReference type="Google" id="ProtNLM"/>
    </source>
</evidence>
<evidence type="ECO:0000313" key="2">
    <source>
        <dbReference type="Proteomes" id="UP000236721"/>
    </source>
</evidence>